<dbReference type="RefSeq" id="WP_255135894.1">
    <property type="nucleotide sequence ID" value="NZ_JANDBC010000003.1"/>
</dbReference>
<dbReference type="EMBL" id="JANDBC010000003">
    <property type="protein sequence ID" value="MCP9292995.1"/>
    <property type="molecule type" value="Genomic_DNA"/>
</dbReference>
<evidence type="ECO:0000259" key="3">
    <source>
        <dbReference type="Pfam" id="PF02169"/>
    </source>
</evidence>
<gene>
    <name evidence="4" type="ORF">NM125_15500</name>
</gene>
<comment type="caution">
    <text evidence="4">The sequence shown here is derived from an EMBL/GenBank/DDBJ whole genome shotgun (WGS) entry which is preliminary data.</text>
</comment>
<keyword evidence="4" id="KW-0449">Lipoprotein</keyword>
<dbReference type="Proteomes" id="UP001139125">
    <property type="component" value="Unassembled WGS sequence"/>
</dbReference>
<dbReference type="InterPro" id="IPR024952">
    <property type="entry name" value="LPP20-like_dom"/>
</dbReference>
<keyword evidence="5" id="KW-1185">Reference proteome</keyword>
<evidence type="ECO:0000256" key="2">
    <source>
        <dbReference type="SAM" id="SignalP"/>
    </source>
</evidence>
<accession>A0A9X2L5Y4</accession>
<name>A0A9X2L5Y4_9BACT</name>
<dbReference type="Pfam" id="PF02169">
    <property type="entry name" value="LPP20"/>
    <property type="match status" value="1"/>
</dbReference>
<dbReference type="AlphaFoldDB" id="A0A9X2L5Y4"/>
<feature type="chain" id="PRO_5040772000" evidence="2">
    <location>
        <begin position="25"/>
        <end position="346"/>
    </location>
</feature>
<keyword evidence="2" id="KW-0732">Signal</keyword>
<evidence type="ECO:0000313" key="4">
    <source>
        <dbReference type="EMBL" id="MCP9292995.1"/>
    </source>
</evidence>
<protein>
    <submittedName>
        <fullName evidence="4">LPP20 family lipoprotein</fullName>
    </submittedName>
</protein>
<evidence type="ECO:0000313" key="5">
    <source>
        <dbReference type="Proteomes" id="UP001139125"/>
    </source>
</evidence>
<feature type="domain" description="Lipoprotein LPP20-like" evidence="3">
    <location>
        <begin position="33"/>
        <end position="138"/>
    </location>
</feature>
<sequence>MNKTLILLTVVSSLLLWGCGSSKSASSGSNGIPNWVNNPSSEFNEQKYLMAVGSGSTLNEARGDAFASLSQIFQMDIDATEQLNSEFIDRNINNQLYSESTSQLLNNIKIGTNQELMNTTILTSEVDKFGTYHALAGMDRAESSRIYNQEISNNRIKINELEQNADGENNILQKLVLLKKAQSLATANEILTRQLNVIRGGAGTGGEATETLVRLQEKFRTAQQKAIVKLASDNATSTVKAAVASVLQNAGFTIAESTDNAILAVNVNYLTQKADLNRDDAEFVKWELVIEVNDLQTNRSFKTYMTEGRDGAPSYADALKRADFTARSKIEKDFNTFLNNELLQIN</sequence>
<organism evidence="4 5">
    <name type="scientific">Gracilimonas sediminicola</name>
    <dbReference type="NCBI Taxonomy" id="2952158"/>
    <lineage>
        <taxon>Bacteria</taxon>
        <taxon>Pseudomonadati</taxon>
        <taxon>Balneolota</taxon>
        <taxon>Balneolia</taxon>
        <taxon>Balneolales</taxon>
        <taxon>Balneolaceae</taxon>
        <taxon>Gracilimonas</taxon>
    </lineage>
</organism>
<feature type="coiled-coil region" evidence="1">
    <location>
        <begin position="144"/>
        <end position="178"/>
    </location>
</feature>
<dbReference type="Gene3D" id="3.10.28.20">
    <property type="entry name" value="Acetamidase/Formamidase-like domains"/>
    <property type="match status" value="1"/>
</dbReference>
<proteinExistence type="predicted"/>
<reference evidence="4" key="1">
    <citation type="submission" date="2022-06" db="EMBL/GenBank/DDBJ databases">
        <title>Gracilimonas sp. CAU 1638 isolated from sea sediment.</title>
        <authorList>
            <person name="Kim W."/>
        </authorList>
    </citation>
    <scope>NUCLEOTIDE SEQUENCE</scope>
    <source>
        <strain evidence="4">CAU 1638</strain>
    </source>
</reference>
<feature type="signal peptide" evidence="2">
    <location>
        <begin position="1"/>
        <end position="24"/>
    </location>
</feature>
<keyword evidence="1" id="KW-0175">Coiled coil</keyword>
<evidence type="ECO:0000256" key="1">
    <source>
        <dbReference type="SAM" id="Coils"/>
    </source>
</evidence>